<comment type="similarity">
    <text evidence="1 3">Belongs to the gamma-glutamylcyclotransferase family.</text>
</comment>
<gene>
    <name evidence="5" type="ORF">JCM9157_1304</name>
</gene>
<accession>W4QRI1</accession>
<evidence type="ECO:0000259" key="4">
    <source>
        <dbReference type="Pfam" id="PF06094"/>
    </source>
</evidence>
<dbReference type="AlphaFoldDB" id="W4QRI1"/>
<dbReference type="GO" id="GO:0061929">
    <property type="term" value="F:gamma-glutamylaminecyclotransferase activity"/>
    <property type="evidence" value="ECO:0007669"/>
    <property type="project" value="InterPro"/>
</dbReference>
<evidence type="ECO:0000313" key="6">
    <source>
        <dbReference type="Proteomes" id="UP000018896"/>
    </source>
</evidence>
<dbReference type="SUPFAM" id="SSF110857">
    <property type="entry name" value="Gamma-glutamyl cyclotransferase-like"/>
    <property type="match status" value="1"/>
</dbReference>
<dbReference type="Gene3D" id="3.10.490.10">
    <property type="entry name" value="Gamma-glutamyl cyclotransferase-like"/>
    <property type="match status" value="1"/>
</dbReference>
<protein>
    <recommendedName>
        <fullName evidence="3">Gamma-glutamylcyclotransferase family protein</fullName>
    </recommendedName>
</protein>
<dbReference type="PANTHER" id="PTHR12510:SF4">
    <property type="entry name" value="GAMMA-GLUTAMYLAMINECYCLOTRANSFERASE"/>
    <property type="match status" value="1"/>
</dbReference>
<dbReference type="InterPro" id="IPR013024">
    <property type="entry name" value="GGCT-like"/>
</dbReference>
<dbReference type="Proteomes" id="UP000018896">
    <property type="component" value="Unassembled WGS sequence"/>
</dbReference>
<dbReference type="PANTHER" id="PTHR12510">
    <property type="entry name" value="TROPONIN C-AKIN-1 PROTEIN"/>
    <property type="match status" value="1"/>
</dbReference>
<dbReference type="EMBL" id="BAUV01000007">
    <property type="protein sequence ID" value="GAE34258.1"/>
    <property type="molecule type" value="Genomic_DNA"/>
</dbReference>
<sequence length="129" mass="14856">MYNLFVYGTLRHEGSNHHFLKGARRLSKSGYVPGELHDTGLGYPVLKEGRAGKVWGELYQINKEQLENIDRSEGYSPANYSNEYIRVVREVRTENRTIEAFVYIVGDQLAGCVNRIKSGDWLMHIQNKH</sequence>
<evidence type="ECO:0000256" key="3">
    <source>
        <dbReference type="RuleBase" id="RU367036"/>
    </source>
</evidence>
<dbReference type="eggNOG" id="COG2105">
    <property type="taxonomic scope" value="Bacteria"/>
</dbReference>
<name>W4QRI1_HALA3</name>
<dbReference type="InterPro" id="IPR036568">
    <property type="entry name" value="GGCT-like_sf"/>
</dbReference>
<feature type="domain" description="Gamma-glutamylcyclotransferase AIG2-like" evidence="4">
    <location>
        <begin position="4"/>
        <end position="122"/>
    </location>
</feature>
<dbReference type="Pfam" id="PF06094">
    <property type="entry name" value="GGACT"/>
    <property type="match status" value="1"/>
</dbReference>
<dbReference type="GO" id="GO:0005829">
    <property type="term" value="C:cytosol"/>
    <property type="evidence" value="ECO:0007669"/>
    <property type="project" value="TreeGrafter"/>
</dbReference>
<dbReference type="RefSeq" id="WP_035663058.1">
    <property type="nucleotide sequence ID" value="NZ_BAUV01000007.1"/>
</dbReference>
<dbReference type="InterPro" id="IPR039126">
    <property type="entry name" value="GGACT"/>
</dbReference>
<comment type="caution">
    <text evidence="5">The sequence shown here is derived from an EMBL/GenBank/DDBJ whole genome shotgun (WGS) entry which is preliminary data.</text>
</comment>
<evidence type="ECO:0000256" key="1">
    <source>
        <dbReference type="ARBA" id="ARBA00008861"/>
    </source>
</evidence>
<dbReference type="InterPro" id="IPR009288">
    <property type="entry name" value="AIG2-like_dom"/>
</dbReference>
<proteinExistence type="inferred from homology"/>
<evidence type="ECO:0000256" key="2">
    <source>
        <dbReference type="PIRSR" id="PIRSR639126-1"/>
    </source>
</evidence>
<evidence type="ECO:0000313" key="5">
    <source>
        <dbReference type="EMBL" id="GAE34258.1"/>
    </source>
</evidence>
<dbReference type="CDD" id="cd06661">
    <property type="entry name" value="GGCT_like"/>
    <property type="match status" value="1"/>
</dbReference>
<keyword evidence="6" id="KW-1185">Reference proteome</keyword>
<dbReference type="STRING" id="1236973.JCM9157_1304"/>
<organism evidence="5 6">
    <name type="scientific">Halalkalibacter akibai (strain ATCC 43226 / DSM 21942 / CIP 109018 / JCM 9157 / 1139)</name>
    <name type="common">Bacillus akibai</name>
    <dbReference type="NCBI Taxonomy" id="1236973"/>
    <lineage>
        <taxon>Bacteria</taxon>
        <taxon>Bacillati</taxon>
        <taxon>Bacillota</taxon>
        <taxon>Bacilli</taxon>
        <taxon>Bacillales</taxon>
        <taxon>Bacillaceae</taxon>
        <taxon>Halalkalibacter</taxon>
    </lineage>
</organism>
<feature type="active site" description="Proton acceptor" evidence="2">
    <location>
        <position position="73"/>
    </location>
</feature>
<dbReference type="OrthoDB" id="8538589at2"/>
<reference evidence="5 6" key="1">
    <citation type="journal article" date="2014" name="Genome Announc.">
        <title>Draft Genome Sequences of Three Alkaliphilic Bacillus Strains, Bacillus wakoensis JCM 9140T, Bacillus akibai JCM 9157T, and Bacillus hemicellulosilyticus JCM 9152T.</title>
        <authorList>
            <person name="Yuki M."/>
            <person name="Oshima K."/>
            <person name="Suda W."/>
            <person name="Oshida Y."/>
            <person name="Kitamura K."/>
            <person name="Iida T."/>
            <person name="Hattori M."/>
            <person name="Ohkuma M."/>
        </authorList>
    </citation>
    <scope>NUCLEOTIDE SEQUENCE [LARGE SCALE GENOMIC DNA]</scope>
    <source>
        <strain evidence="5 6">JCM 9157</strain>
    </source>
</reference>